<proteinExistence type="predicted"/>
<evidence type="ECO:0000313" key="2">
    <source>
        <dbReference type="Proteomes" id="UP000286097"/>
    </source>
</evidence>
<dbReference type="AlphaFoldDB" id="A0A3R7Y514"/>
<evidence type="ECO:0000313" key="1">
    <source>
        <dbReference type="EMBL" id="RQM12156.1"/>
    </source>
</evidence>
<dbReference type="EMBL" id="QKXF01000356">
    <property type="protein sequence ID" value="RQM12156.1"/>
    <property type="molecule type" value="Genomic_DNA"/>
</dbReference>
<gene>
    <name evidence="1" type="ORF">DD237_006399</name>
</gene>
<name>A0A3R7Y514_9STRA</name>
<organism evidence="1 2">
    <name type="scientific">Peronospora effusa</name>
    <dbReference type="NCBI Taxonomy" id="542832"/>
    <lineage>
        <taxon>Eukaryota</taxon>
        <taxon>Sar</taxon>
        <taxon>Stramenopiles</taxon>
        <taxon>Oomycota</taxon>
        <taxon>Peronosporomycetes</taxon>
        <taxon>Peronosporales</taxon>
        <taxon>Peronosporaceae</taxon>
        <taxon>Peronospora</taxon>
    </lineage>
</organism>
<comment type="caution">
    <text evidence="1">The sequence shown here is derived from an EMBL/GenBank/DDBJ whole genome shotgun (WGS) entry which is preliminary data.</text>
</comment>
<protein>
    <submittedName>
        <fullName evidence="1">Uncharacterized protein</fullName>
    </submittedName>
</protein>
<sequence length="59" mass="6677">MHVLAHVLADKIVQLDEINTVLVYEALAKDHAHHVVLTVETPNERHHEIGSVFLCFPLL</sequence>
<accession>A0A3R7Y514</accession>
<dbReference type="Proteomes" id="UP000286097">
    <property type="component" value="Unassembled WGS sequence"/>
</dbReference>
<dbReference type="VEuPathDB" id="FungiDB:DD237_006399"/>
<reference evidence="1 2" key="1">
    <citation type="submission" date="2018-06" db="EMBL/GenBank/DDBJ databases">
        <title>Comparative genomics of downy mildews reveals potential adaptations to biotrophy.</title>
        <authorList>
            <person name="Fletcher K."/>
            <person name="Klosterman S.J."/>
            <person name="Derevnina L."/>
            <person name="Martin F."/>
            <person name="Koike S."/>
            <person name="Reyes Chin-Wo S."/>
            <person name="Mou B."/>
            <person name="Michelmore R."/>
        </authorList>
    </citation>
    <scope>NUCLEOTIDE SEQUENCE [LARGE SCALE GENOMIC DNA]</scope>
    <source>
        <strain evidence="1 2">R13</strain>
    </source>
</reference>